<feature type="domain" description="SNRNP25 ubiquitin-like" evidence="1">
    <location>
        <begin position="42"/>
        <end position="126"/>
    </location>
</feature>
<keyword evidence="3" id="KW-1185">Reference proteome</keyword>
<dbReference type="EMBL" id="JAJAGQ010000006">
    <property type="protein sequence ID" value="KAJ8560035.1"/>
    <property type="molecule type" value="Genomic_DNA"/>
</dbReference>
<dbReference type="Gene3D" id="3.10.20.90">
    <property type="entry name" value="Phosphatidylinositol 3-kinase Catalytic Subunit, Chain A, domain 1"/>
    <property type="match status" value="1"/>
</dbReference>
<dbReference type="InterPro" id="IPR029071">
    <property type="entry name" value="Ubiquitin-like_domsf"/>
</dbReference>
<dbReference type="Proteomes" id="UP001152561">
    <property type="component" value="Unassembled WGS sequence"/>
</dbReference>
<evidence type="ECO:0000259" key="1">
    <source>
        <dbReference type="Pfam" id="PF18036"/>
    </source>
</evidence>
<evidence type="ECO:0000313" key="2">
    <source>
        <dbReference type="EMBL" id="KAJ8560035.1"/>
    </source>
</evidence>
<evidence type="ECO:0000313" key="3">
    <source>
        <dbReference type="Proteomes" id="UP001152561"/>
    </source>
</evidence>
<sequence length="214" mass="24471">MVKIIARFEVQNWSSRVWTPFPLNKGLVRSSRYRKLPEQLLNLSVLKLDGSLFVVHVARNATVADLKQAVEEAFNFSREDEGKILWSLVWSHFCLCFGSQKLVNDKALINCFGIKDGDQLQFAQHVTLEYRPAKQRLDSQCNQSKQCSISNSQEENIENNATIDHQEKSKKIETGQVINLKLLLVVQLLLSRLWILIQVTPNLFPADDSKLDCS</sequence>
<proteinExistence type="predicted"/>
<dbReference type="InterPro" id="IPR039690">
    <property type="entry name" value="SNRNP25"/>
</dbReference>
<dbReference type="PANTHER" id="PTHR14942:SF9">
    <property type="entry name" value="OS02G0188500 PROTEIN"/>
    <property type="match status" value="1"/>
</dbReference>
<dbReference type="AlphaFoldDB" id="A0A9Q1MGV8"/>
<gene>
    <name evidence="2" type="ORF">K7X08_004093</name>
</gene>
<dbReference type="CDD" id="cd17058">
    <property type="entry name" value="Ubl_SNRNP25"/>
    <property type="match status" value="1"/>
</dbReference>
<dbReference type="GO" id="GO:0000398">
    <property type="term" value="P:mRNA splicing, via spliceosome"/>
    <property type="evidence" value="ECO:0007669"/>
    <property type="project" value="InterPro"/>
</dbReference>
<dbReference type="Pfam" id="PF18036">
    <property type="entry name" value="Ubiquitin_4"/>
    <property type="match status" value="1"/>
</dbReference>
<name>A0A9Q1MGV8_9SOLA</name>
<accession>A0A9Q1MGV8</accession>
<organism evidence="2 3">
    <name type="scientific">Anisodus acutangulus</name>
    <dbReference type="NCBI Taxonomy" id="402998"/>
    <lineage>
        <taxon>Eukaryota</taxon>
        <taxon>Viridiplantae</taxon>
        <taxon>Streptophyta</taxon>
        <taxon>Embryophyta</taxon>
        <taxon>Tracheophyta</taxon>
        <taxon>Spermatophyta</taxon>
        <taxon>Magnoliopsida</taxon>
        <taxon>eudicotyledons</taxon>
        <taxon>Gunneridae</taxon>
        <taxon>Pentapetalae</taxon>
        <taxon>asterids</taxon>
        <taxon>lamiids</taxon>
        <taxon>Solanales</taxon>
        <taxon>Solanaceae</taxon>
        <taxon>Solanoideae</taxon>
        <taxon>Hyoscyameae</taxon>
        <taxon>Anisodus</taxon>
    </lineage>
</organism>
<protein>
    <recommendedName>
        <fullName evidence="1">SNRNP25 ubiquitin-like domain-containing protein</fullName>
    </recommendedName>
</protein>
<dbReference type="InterPro" id="IPR040610">
    <property type="entry name" value="SNRNP25_ubiquitin"/>
</dbReference>
<dbReference type="OrthoDB" id="72819at2759"/>
<dbReference type="PANTHER" id="PTHR14942">
    <property type="entry name" value="U11/U12 SMALL NUCLEAR RIBONUCLEOPROTEIN 25 KDA PROTEIN"/>
    <property type="match status" value="1"/>
</dbReference>
<reference evidence="3" key="1">
    <citation type="journal article" date="2023" name="Proc. Natl. Acad. Sci. U.S.A.">
        <title>Genomic and structural basis for evolution of tropane alkaloid biosynthesis.</title>
        <authorList>
            <person name="Wanga Y.-J."/>
            <person name="Taina T."/>
            <person name="Yua J.-Y."/>
            <person name="Lia J."/>
            <person name="Xua B."/>
            <person name="Chenc J."/>
            <person name="D'Auriad J.C."/>
            <person name="Huanga J.-P."/>
            <person name="Huanga S.-X."/>
        </authorList>
    </citation>
    <scope>NUCLEOTIDE SEQUENCE [LARGE SCALE GENOMIC DNA]</scope>
    <source>
        <strain evidence="3">cv. KIB-2019</strain>
    </source>
</reference>
<comment type="caution">
    <text evidence="2">The sequence shown here is derived from an EMBL/GenBank/DDBJ whole genome shotgun (WGS) entry which is preliminary data.</text>
</comment>
<dbReference type="SUPFAM" id="SSF54236">
    <property type="entry name" value="Ubiquitin-like"/>
    <property type="match status" value="1"/>
</dbReference>